<dbReference type="eggNOG" id="ENOG502RYCS">
    <property type="taxonomic scope" value="Eukaryota"/>
</dbReference>
<dbReference type="PANTHER" id="PTHR34598:SF3">
    <property type="entry name" value="OXIDOREDUCTASE AN1597"/>
    <property type="match status" value="1"/>
</dbReference>
<dbReference type="InterPro" id="IPR044053">
    <property type="entry name" value="AsaB-like"/>
</dbReference>
<dbReference type="Proteomes" id="UP000002035">
    <property type="component" value="Unassembled WGS sequence"/>
</dbReference>
<dbReference type="OMA" id="NYVMSHG"/>
<sequence length="294" mass="33191">MAASNNTSEGVDAWINYYKPPSDGSPPQHNDLEIMLGDKDMVSYRMRIHNLRGRENDFNLDTHGLMYAKLQTKVQDWANEDEIRSIYFPEVEELVKRVTGASQVLVYNHTVRNATANDYGDHVKGIQGVTGPARRIHVDQTPEGAVSTVAFMFPEQAEEFTNRGYQLLNVWRPLARVCRDPFMVADMSKMPESDLISVPRSYYNGMKSWNYAVKYSGNEEPNNTEVIVDGKSSGGEHSWWYIGNQEADEAMIFSCSDLRPGERANGAVHGSFCLPDQDKIPARQSIEVRVVAVY</sequence>
<dbReference type="AlphaFoldDB" id="C5FFW1"/>
<keyword evidence="3" id="KW-1185">Reference proteome</keyword>
<dbReference type="NCBIfam" id="NF041278">
    <property type="entry name" value="CmcJ_NvfI_EfuI"/>
    <property type="match status" value="1"/>
</dbReference>
<gene>
    <name evidence="2" type="ORF">MCYG_02465</name>
</gene>
<evidence type="ECO:0000256" key="1">
    <source>
        <dbReference type="ARBA" id="ARBA00023604"/>
    </source>
</evidence>
<protein>
    <submittedName>
        <fullName evidence="2">Uncharacterized protein</fullName>
    </submittedName>
</protein>
<comment type="similarity">
    <text evidence="1">Belongs to the asaB hydroxylase/desaturase family.</text>
</comment>
<dbReference type="VEuPathDB" id="FungiDB:MCYG_02465"/>
<dbReference type="EMBL" id="DS995702">
    <property type="protein sequence ID" value="EEQ29646.1"/>
    <property type="molecule type" value="Genomic_DNA"/>
</dbReference>
<dbReference type="RefSeq" id="XP_002849531.1">
    <property type="nucleotide sequence ID" value="XM_002849485.1"/>
</dbReference>
<reference evidence="3" key="1">
    <citation type="journal article" date="2012" name="MBio">
        <title>Comparative genome analysis of Trichophyton rubrum and related dermatophytes reveals candidate genes involved in infection.</title>
        <authorList>
            <person name="Martinez D.A."/>
            <person name="Oliver B.G."/>
            <person name="Graeser Y."/>
            <person name="Goldberg J.M."/>
            <person name="Li W."/>
            <person name="Martinez-Rossi N.M."/>
            <person name="Monod M."/>
            <person name="Shelest E."/>
            <person name="Barton R.C."/>
            <person name="Birch E."/>
            <person name="Brakhage A.A."/>
            <person name="Chen Z."/>
            <person name="Gurr S.J."/>
            <person name="Heiman D."/>
            <person name="Heitman J."/>
            <person name="Kosti I."/>
            <person name="Rossi A."/>
            <person name="Saif S."/>
            <person name="Samalova M."/>
            <person name="Saunders C.W."/>
            <person name="Shea T."/>
            <person name="Summerbell R.C."/>
            <person name="Xu J."/>
            <person name="Young S."/>
            <person name="Zeng Q."/>
            <person name="Birren B.W."/>
            <person name="Cuomo C.A."/>
            <person name="White T.C."/>
        </authorList>
    </citation>
    <scope>NUCLEOTIDE SEQUENCE [LARGE SCALE GENOMIC DNA]</scope>
    <source>
        <strain evidence="3">ATCC MYA-4605 / CBS 113480</strain>
    </source>
</reference>
<dbReference type="OrthoDB" id="412788at2759"/>
<dbReference type="PANTHER" id="PTHR34598">
    <property type="entry name" value="BLL6449 PROTEIN"/>
    <property type="match status" value="1"/>
</dbReference>
<dbReference type="GeneID" id="9223390"/>
<accession>C5FFW1</accession>
<dbReference type="STRING" id="554155.C5FFW1"/>
<dbReference type="GO" id="GO:0016491">
    <property type="term" value="F:oxidoreductase activity"/>
    <property type="evidence" value="ECO:0007669"/>
    <property type="project" value="InterPro"/>
</dbReference>
<dbReference type="HOGENOM" id="CLU_042688_2_0_1"/>
<proteinExistence type="inferred from homology"/>
<organism evidence="2 3">
    <name type="scientific">Arthroderma otae (strain ATCC MYA-4605 / CBS 113480)</name>
    <name type="common">Microsporum canis</name>
    <dbReference type="NCBI Taxonomy" id="554155"/>
    <lineage>
        <taxon>Eukaryota</taxon>
        <taxon>Fungi</taxon>
        <taxon>Dikarya</taxon>
        <taxon>Ascomycota</taxon>
        <taxon>Pezizomycotina</taxon>
        <taxon>Eurotiomycetes</taxon>
        <taxon>Eurotiomycetidae</taxon>
        <taxon>Onygenales</taxon>
        <taxon>Arthrodermataceae</taxon>
        <taxon>Microsporum</taxon>
    </lineage>
</organism>
<name>C5FFW1_ARTOC</name>
<evidence type="ECO:0000313" key="3">
    <source>
        <dbReference type="Proteomes" id="UP000002035"/>
    </source>
</evidence>
<evidence type="ECO:0000313" key="2">
    <source>
        <dbReference type="EMBL" id="EEQ29646.1"/>
    </source>
</evidence>